<proteinExistence type="predicted"/>
<accession>A0A0J6FA99</accession>
<reference evidence="1 2" key="1">
    <citation type="submission" date="2007-06" db="EMBL/GenBank/DDBJ databases">
        <title>The Genome Sequence of Coccidioides posadasii RMSCC_3488.</title>
        <authorList>
            <consortium name="Coccidioides Genome Resources Consortium"/>
            <consortium name="The Broad Institute Genome Sequencing Platform"/>
            <person name="Henn M.R."/>
            <person name="Sykes S."/>
            <person name="Young S."/>
            <person name="Jaffe D."/>
            <person name="Berlin A."/>
            <person name="Alvarez P."/>
            <person name="Butler J."/>
            <person name="Gnerre S."/>
            <person name="Grabherr M."/>
            <person name="Mauceli E."/>
            <person name="Brockman W."/>
            <person name="Kodira C."/>
            <person name="Alvarado L."/>
            <person name="Zeng Q."/>
            <person name="Crawford M."/>
            <person name="Antoine C."/>
            <person name="Devon K."/>
            <person name="Galgiani J."/>
            <person name="Orsborn K."/>
            <person name="Lewis M.L."/>
            <person name="Nusbaum C."/>
            <person name="Galagan J."/>
            <person name="Birren B."/>
        </authorList>
    </citation>
    <scope>NUCLEOTIDE SEQUENCE [LARGE SCALE GENOMIC DNA]</scope>
    <source>
        <strain evidence="1 2">RMSCC 3488</strain>
    </source>
</reference>
<evidence type="ECO:0000313" key="1">
    <source>
        <dbReference type="EMBL" id="KMM67143.1"/>
    </source>
</evidence>
<organism evidence="1 2">
    <name type="scientific">Coccidioides posadasii RMSCC 3488</name>
    <dbReference type="NCBI Taxonomy" id="454284"/>
    <lineage>
        <taxon>Eukaryota</taxon>
        <taxon>Fungi</taxon>
        <taxon>Dikarya</taxon>
        <taxon>Ascomycota</taxon>
        <taxon>Pezizomycotina</taxon>
        <taxon>Eurotiomycetes</taxon>
        <taxon>Eurotiomycetidae</taxon>
        <taxon>Onygenales</taxon>
        <taxon>Onygenaceae</taxon>
        <taxon>Coccidioides</taxon>
    </lineage>
</organism>
<evidence type="ECO:0000313" key="2">
    <source>
        <dbReference type="Proteomes" id="UP000054567"/>
    </source>
</evidence>
<reference evidence="2" key="2">
    <citation type="journal article" date="2009" name="Genome Res.">
        <title>Comparative genomic analyses of the human fungal pathogens Coccidioides and their relatives.</title>
        <authorList>
            <person name="Sharpton T.J."/>
            <person name="Stajich J.E."/>
            <person name="Rounsley S.D."/>
            <person name="Gardner M.J."/>
            <person name="Wortman J.R."/>
            <person name="Jordar V.S."/>
            <person name="Maiti R."/>
            <person name="Kodira C.D."/>
            <person name="Neafsey D.E."/>
            <person name="Zeng Q."/>
            <person name="Hung C.-Y."/>
            <person name="McMahan C."/>
            <person name="Muszewska A."/>
            <person name="Grynberg M."/>
            <person name="Mandel M.A."/>
            <person name="Kellner E.M."/>
            <person name="Barker B.M."/>
            <person name="Galgiani J.N."/>
            <person name="Orbach M.J."/>
            <person name="Kirkland T.N."/>
            <person name="Cole G.T."/>
            <person name="Henn M.R."/>
            <person name="Birren B.W."/>
            <person name="Taylor J.W."/>
        </authorList>
    </citation>
    <scope>NUCLEOTIDE SEQUENCE [LARGE SCALE GENOMIC DNA]</scope>
    <source>
        <strain evidence="2">RMSCC 3488</strain>
    </source>
</reference>
<dbReference type="AlphaFoldDB" id="A0A0J6FA99"/>
<dbReference type="EMBL" id="DS268110">
    <property type="protein sequence ID" value="KMM67143.1"/>
    <property type="molecule type" value="Genomic_DNA"/>
</dbReference>
<name>A0A0J6FA99_COCPO</name>
<protein>
    <submittedName>
        <fullName evidence="1">Uncharacterized protein</fullName>
    </submittedName>
</protein>
<dbReference type="VEuPathDB" id="FungiDB:CPAG_03478"/>
<gene>
    <name evidence="1" type="ORF">CPAG_03478</name>
</gene>
<sequence>MKRGVERVCYGTSCMYSFFETPTSWLRAGSLDLGGGGRTTAKKKACRQGYDMYDYVEGALGCCENMQPTRACEEPPPPSVEESNLQLSSVFWCFT</sequence>
<reference evidence="2" key="3">
    <citation type="journal article" date="2010" name="Genome Res.">
        <title>Population genomic sequencing of Coccidioides fungi reveals recent hybridization and transposon control.</title>
        <authorList>
            <person name="Neafsey D.E."/>
            <person name="Barker B.M."/>
            <person name="Sharpton T.J."/>
            <person name="Stajich J.E."/>
            <person name="Park D.J."/>
            <person name="Whiston E."/>
            <person name="Hung C.-Y."/>
            <person name="McMahan C."/>
            <person name="White J."/>
            <person name="Sykes S."/>
            <person name="Heiman D."/>
            <person name="Young S."/>
            <person name="Zeng Q."/>
            <person name="Abouelleil A."/>
            <person name="Aftuck L."/>
            <person name="Bessette D."/>
            <person name="Brown A."/>
            <person name="FitzGerald M."/>
            <person name="Lui A."/>
            <person name="Macdonald J.P."/>
            <person name="Priest M."/>
            <person name="Orbach M.J."/>
            <person name="Galgiani J.N."/>
            <person name="Kirkland T.N."/>
            <person name="Cole G.T."/>
            <person name="Birren B.W."/>
            <person name="Henn M.R."/>
            <person name="Taylor J.W."/>
            <person name="Rounsley S.D."/>
        </authorList>
    </citation>
    <scope>NUCLEOTIDE SEQUENCE [LARGE SCALE GENOMIC DNA]</scope>
    <source>
        <strain evidence="2">RMSCC 3488</strain>
    </source>
</reference>
<dbReference type="Proteomes" id="UP000054567">
    <property type="component" value="Unassembled WGS sequence"/>
</dbReference>